<evidence type="ECO:0000256" key="17">
    <source>
        <dbReference type="ARBA" id="ARBA00024088"/>
    </source>
</evidence>
<name>A0ABM0GSH8_SACKO</name>
<keyword evidence="12" id="KW-0770">Synapse</keyword>
<comment type="similarity">
    <text evidence="8">Belongs to the TMEM134/TMEM230 family.</text>
</comment>
<evidence type="ECO:0000256" key="13">
    <source>
        <dbReference type="ARBA" id="ARBA00023034"/>
    </source>
</evidence>
<evidence type="ECO:0000256" key="6">
    <source>
        <dbReference type="ARBA" id="ARBA00004601"/>
    </source>
</evidence>
<comment type="function">
    <text evidence="16">Involved in trafficking and recycling of synaptic vesicles.</text>
</comment>
<evidence type="ECO:0000256" key="8">
    <source>
        <dbReference type="ARBA" id="ARBA00007743"/>
    </source>
</evidence>
<keyword evidence="15" id="KW-0968">Cytoplasmic vesicle</keyword>
<evidence type="ECO:0000256" key="3">
    <source>
        <dbReference type="ARBA" id="ARBA00004234"/>
    </source>
</evidence>
<dbReference type="GeneID" id="100367316"/>
<evidence type="ECO:0000256" key="16">
    <source>
        <dbReference type="ARBA" id="ARBA00024003"/>
    </source>
</evidence>
<keyword evidence="14 18" id="KW-0472">Membrane</keyword>
<evidence type="ECO:0000313" key="20">
    <source>
        <dbReference type="RefSeq" id="XP_002736410.1"/>
    </source>
</evidence>
<evidence type="ECO:0000256" key="2">
    <source>
        <dbReference type="ARBA" id="ARBA00004172"/>
    </source>
</evidence>
<evidence type="ECO:0000256" key="4">
    <source>
        <dbReference type="ARBA" id="ARBA00004412"/>
    </source>
</evidence>
<evidence type="ECO:0000256" key="15">
    <source>
        <dbReference type="ARBA" id="ARBA00023329"/>
    </source>
</evidence>
<evidence type="ECO:0000256" key="12">
    <source>
        <dbReference type="ARBA" id="ARBA00023018"/>
    </source>
</evidence>
<keyword evidence="19" id="KW-1185">Reference proteome</keyword>
<evidence type="ECO:0000313" key="19">
    <source>
        <dbReference type="Proteomes" id="UP000694865"/>
    </source>
</evidence>
<dbReference type="InterPro" id="IPR044234">
    <property type="entry name" value="TMEM230"/>
</dbReference>
<dbReference type="PANTHER" id="PTHR15664:SF6">
    <property type="entry name" value="TRANSMEMBRANE PROTEIN 230"/>
    <property type="match status" value="1"/>
</dbReference>
<evidence type="ECO:0000256" key="11">
    <source>
        <dbReference type="ARBA" id="ARBA00022989"/>
    </source>
</evidence>
<evidence type="ECO:0000256" key="7">
    <source>
        <dbReference type="ARBA" id="ARBA00004603"/>
    </source>
</evidence>
<evidence type="ECO:0000256" key="1">
    <source>
        <dbReference type="ARBA" id="ARBA00004141"/>
    </source>
</evidence>
<dbReference type="PANTHER" id="PTHR15664">
    <property type="entry name" value="C20ORF30 PROTEIN"/>
    <property type="match status" value="1"/>
</dbReference>
<dbReference type="InterPro" id="IPR008590">
    <property type="entry name" value="TMEM_230/134"/>
</dbReference>
<keyword evidence="11 18" id="KW-1133">Transmembrane helix</keyword>
<evidence type="ECO:0000256" key="14">
    <source>
        <dbReference type="ARBA" id="ARBA00023136"/>
    </source>
</evidence>
<feature type="transmembrane region" description="Helical" evidence="18">
    <location>
        <begin position="82"/>
        <end position="103"/>
    </location>
</feature>
<gene>
    <name evidence="20" type="primary">LOC100367316</name>
</gene>
<proteinExistence type="inferred from homology"/>
<keyword evidence="9 18" id="KW-0812">Transmembrane</keyword>
<comment type="subcellular location">
    <subcellularLocation>
        <location evidence="5">Cytoplasmic vesicle</location>
        <location evidence="5">Autophagosome</location>
    </subcellularLocation>
    <subcellularLocation>
        <location evidence="3">Cytoplasmic vesicle</location>
        <location evidence="3">Secretory vesicle</location>
        <location evidence="3">Synaptic vesicle</location>
    </subcellularLocation>
    <subcellularLocation>
        <location evidence="4">Early endosome</location>
    </subcellularLocation>
    <subcellularLocation>
        <location evidence="6">Golgi apparatus</location>
        <location evidence="6">trans-Golgi network</location>
    </subcellularLocation>
    <subcellularLocation>
        <location evidence="7">Late endosome</location>
    </subcellularLocation>
    <subcellularLocation>
        <location evidence="1">Membrane</location>
        <topology evidence="1">Multi-pass membrane protein</topology>
    </subcellularLocation>
    <subcellularLocation>
        <location evidence="2">Recycling endosome</location>
    </subcellularLocation>
</comment>
<evidence type="ECO:0000256" key="10">
    <source>
        <dbReference type="ARBA" id="ARBA00022753"/>
    </source>
</evidence>
<feature type="transmembrane region" description="Helical" evidence="18">
    <location>
        <begin position="44"/>
        <end position="70"/>
    </location>
</feature>
<reference evidence="20" key="1">
    <citation type="submission" date="2025-08" db="UniProtKB">
        <authorList>
            <consortium name="RefSeq"/>
        </authorList>
    </citation>
    <scope>IDENTIFICATION</scope>
    <source>
        <tissue evidence="20">Testes</tissue>
    </source>
</reference>
<evidence type="ECO:0000256" key="18">
    <source>
        <dbReference type="SAM" id="Phobius"/>
    </source>
</evidence>
<keyword evidence="10" id="KW-0967">Endosome</keyword>
<dbReference type="Pfam" id="PF05915">
    <property type="entry name" value="TMEM_230_134"/>
    <property type="match status" value="1"/>
</dbReference>
<dbReference type="Proteomes" id="UP000694865">
    <property type="component" value="Unplaced"/>
</dbReference>
<dbReference type="RefSeq" id="XP_002736410.1">
    <property type="nucleotide sequence ID" value="XM_002736364.2"/>
</dbReference>
<keyword evidence="13" id="KW-0333">Golgi apparatus</keyword>
<protein>
    <recommendedName>
        <fullName evidence="17">Transmembrane protein 230</fullName>
    </recommendedName>
</protein>
<evidence type="ECO:0000256" key="5">
    <source>
        <dbReference type="ARBA" id="ARBA00004419"/>
    </source>
</evidence>
<evidence type="ECO:0000256" key="9">
    <source>
        <dbReference type="ARBA" id="ARBA00022692"/>
    </source>
</evidence>
<organism evidence="19 20">
    <name type="scientific">Saccoglossus kowalevskii</name>
    <name type="common">Acorn worm</name>
    <dbReference type="NCBI Taxonomy" id="10224"/>
    <lineage>
        <taxon>Eukaryota</taxon>
        <taxon>Metazoa</taxon>
        <taxon>Hemichordata</taxon>
        <taxon>Enteropneusta</taxon>
        <taxon>Harrimaniidae</taxon>
        <taxon>Saccoglossus</taxon>
    </lineage>
</organism>
<sequence length="119" mass="13527">MMPAKNAKNGNSYKYRPMQDPTKMQDGFTELQFRKPPVKVPLKAIGLAVFLFVVGSALIIVGSLLLSGYIDSKYSDRTWPVLILGVLVFIPGFYHVRIAYYAYKGYRGYSYEDIPNFDD</sequence>
<accession>A0ABM0GSH8</accession>